<proteinExistence type="predicted"/>
<sequence>MQKIRLIPLVLSFILLVGCIQTKVLDDIELIMAIGYDWNADNKTYTGTAIAPIFGASEDNADMGKNVQYTGEAKTFQEINARIQTQAPFTIEVGNLADILFGEALAKEGVSDILEGINEDPSIGRDLNLAVVSGNAEDLLKNAPILELTLSRFIEKLIKNNNKNNIPRMNLHDFNYRLAGEGMDPFLPIIQYSNTSVDIIGLALMKHDQFVDQLPIDQFFIFSLLYEDSKDHTYEFYWDEEKQAVSIGSIYSKHSIDWKSDNEVEIQVAIYGTLAESNQIGMQSATEKQRLEQAVSKDLEQKGKELTKFLQQLDIDPLMIGDSASNHFRDWDKEEWKKQYPKITITPNIDFNLEFSNIKKRPGQRSNY</sequence>
<dbReference type="Proteomes" id="UP001277972">
    <property type="component" value="Unassembled WGS sequence"/>
</dbReference>
<evidence type="ECO:0000313" key="1">
    <source>
        <dbReference type="EMBL" id="MDX8044708.1"/>
    </source>
</evidence>
<evidence type="ECO:0000313" key="2">
    <source>
        <dbReference type="Proteomes" id="UP001277972"/>
    </source>
</evidence>
<accession>A0ACC6M1F4</accession>
<name>A0ACC6M1F4_9BACI</name>
<gene>
    <name evidence="1" type="ORF">SH601_01805</name>
</gene>
<comment type="caution">
    <text evidence="1">The sequence shown here is derived from an EMBL/GenBank/DDBJ whole genome shotgun (WGS) entry which is preliminary data.</text>
</comment>
<protein>
    <submittedName>
        <fullName evidence="1">Ger(X)C family spore germination protein</fullName>
    </submittedName>
</protein>
<organism evidence="1 2">
    <name type="scientific">Gracilibacillus pellucidus</name>
    <dbReference type="NCBI Taxonomy" id="3095368"/>
    <lineage>
        <taxon>Bacteria</taxon>
        <taxon>Bacillati</taxon>
        <taxon>Bacillota</taxon>
        <taxon>Bacilli</taxon>
        <taxon>Bacillales</taxon>
        <taxon>Bacillaceae</taxon>
        <taxon>Gracilibacillus</taxon>
    </lineage>
</organism>
<keyword evidence="2" id="KW-1185">Reference proteome</keyword>
<reference evidence="1" key="1">
    <citation type="submission" date="2023-11" db="EMBL/GenBank/DDBJ databases">
        <title>Gracilibacillus pellucida a moderately halophilic bacterium isolated from saline soil in Xinjiang province.</title>
        <authorList>
            <person name="Zhang Z."/>
            <person name="Tan F."/>
            <person name="Wang Y."/>
            <person name="Xia M."/>
        </authorList>
    </citation>
    <scope>NUCLEOTIDE SEQUENCE</scope>
    <source>
        <strain evidence="1">S3-1-1</strain>
    </source>
</reference>
<dbReference type="EMBL" id="JAWZSR010000001">
    <property type="protein sequence ID" value="MDX8044708.1"/>
    <property type="molecule type" value="Genomic_DNA"/>
</dbReference>